<dbReference type="STRING" id="983966.A0A1E4S5P4"/>
<keyword evidence="4 11" id="KW-0812">Transmembrane</keyword>
<feature type="transmembrane region" description="Helical" evidence="11">
    <location>
        <begin position="980"/>
        <end position="1009"/>
    </location>
</feature>
<feature type="compositionally biased region" description="Acidic residues" evidence="10">
    <location>
        <begin position="761"/>
        <end position="781"/>
    </location>
</feature>
<evidence type="ECO:0000256" key="5">
    <source>
        <dbReference type="ARBA" id="ARBA00022737"/>
    </source>
</evidence>
<dbReference type="GO" id="GO:0016887">
    <property type="term" value="F:ATP hydrolysis activity"/>
    <property type="evidence" value="ECO:0007669"/>
    <property type="project" value="InterPro"/>
</dbReference>
<evidence type="ECO:0000256" key="9">
    <source>
        <dbReference type="ARBA" id="ARBA00023136"/>
    </source>
</evidence>
<name>A0A1E4S5P4_CYBJN</name>
<feature type="domain" description="ABC transporter" evidence="12">
    <location>
        <begin position="1171"/>
        <end position="1414"/>
    </location>
</feature>
<dbReference type="PANTHER" id="PTHR24223">
    <property type="entry name" value="ATP-BINDING CASSETTE SUB-FAMILY C"/>
    <property type="match status" value="1"/>
</dbReference>
<dbReference type="InterPro" id="IPR003439">
    <property type="entry name" value="ABC_transporter-like_ATP-bd"/>
</dbReference>
<dbReference type="PANTHER" id="PTHR24223:SF456">
    <property type="entry name" value="MULTIDRUG RESISTANCE-ASSOCIATED PROTEIN LETHAL(2)03659"/>
    <property type="match status" value="1"/>
</dbReference>
<dbReference type="Pfam" id="PF00664">
    <property type="entry name" value="ABC_membrane"/>
    <property type="match status" value="2"/>
</dbReference>
<feature type="domain" description="ABC transmembrane type-1" evidence="13">
    <location>
        <begin position="174"/>
        <end position="459"/>
    </location>
</feature>
<feature type="domain" description="ABC transmembrane type-1" evidence="13">
    <location>
        <begin position="857"/>
        <end position="1132"/>
    </location>
</feature>
<keyword evidence="14" id="KW-0378">Hydrolase</keyword>
<dbReference type="InterPro" id="IPR050173">
    <property type="entry name" value="ABC_transporter_C-like"/>
</dbReference>
<feature type="transmembrane region" description="Helical" evidence="11">
    <location>
        <begin position="214"/>
        <end position="233"/>
    </location>
</feature>
<evidence type="ECO:0000259" key="13">
    <source>
        <dbReference type="PROSITE" id="PS50929"/>
    </source>
</evidence>
<evidence type="ECO:0000256" key="6">
    <source>
        <dbReference type="ARBA" id="ARBA00022741"/>
    </source>
</evidence>
<feature type="region of interest" description="Disordered" evidence="10">
    <location>
        <begin position="759"/>
        <end position="781"/>
    </location>
</feature>
<comment type="similarity">
    <text evidence="2">Belongs to the ABC transporter superfamily. ABCC family. Conjugate transporter (TC 3.A.1.208) subfamily.</text>
</comment>
<dbReference type="InterPro" id="IPR036640">
    <property type="entry name" value="ABC1_TM_sf"/>
</dbReference>
<dbReference type="Pfam" id="PF00005">
    <property type="entry name" value="ABC_tran"/>
    <property type="match status" value="2"/>
</dbReference>
<dbReference type="OrthoDB" id="6500128at2759"/>
<feature type="transmembrane region" description="Helical" evidence="11">
    <location>
        <begin position="315"/>
        <end position="334"/>
    </location>
</feature>
<dbReference type="OMA" id="VYHYYIQ"/>
<sequence>MMLDYIKEVWKCQAQTCRAYKWSDSDLEDRVANDARVDPQKRLLTPFLFDKTVTPIPCDDSERSEFPFQSTNFISETFFSWCNPALKVGYVRTLYPEDMYKISPGSKNDVQLLADKFNEVLEKRKLRSESDYLKTHGMEDTPSNRESLSKDPNFQYSKYLVALSLLEVFRSRFIFCLLIRVAGDLAAGLNTLQVRKIVSIVGNHSKDQHTTNEGYGYAVGISLVVMFQGLAYCHYFHSSQFCGGEIRSVLSKVLLDKSFTINRDGRSRYPPSQVTSLLANDLSKIELAIWFFGFITNLPLGLALTIILLTVNLGGASLTGIAYFLIVTAITSVLTKHFMKNRIVANIATDNRIRCIKEVLASIKIIKYFAWEIPYSRLLAEYRSSEMAQILRIQFIRNVIVSVVVTLPNVSAMISFLVMFGANHGHLSATSNIFSSVSLYNTLTGYVSQFPSALNTAGDAIVALKRIQEFLLFEDEKQDPGHRMIPGNASKNSIEIEHGFFDWNAVKDDNLSVESDTKDDQTGSCQIQWDEKEEESHGKNTHQFQGLKDVNLSIKQGEFVVVTGPIGTGKSSLLNAIKGAMPRTKGLVTIAGDATLCSDPWIQNTTVEGNILFGSEQDRQKYNKVVDACALASDFDMLPAGDQTEIGERGVNLSGGQKARINLARAVYHVYGDDDRNIILLDDVLSAVDPKVGRHIVNECILGLLDGKTRILATHQLSLIDSANRIIFINNDGTVDVGSHDELTGRNAEFARLMEFQLETSENEDSDEDDTDTDDDDTDDVSLVDVPDEKSCISKMDMEDLKVIRCQTSKAEYEEKTAGVLMSEESRKVNGIPLRILLMYLREGCGKYGIKFLVPSLIASMTCTTFCMLFQNIWLSFWSSDHFSGRSNGFYAGLYVLFTVLFVLSACWQFCTVVYICNTSSKNLNIKAMHRIMYAPMSFFDTTPMGRIINRFTKDTDTLDNSIAEQARLFCYGCFNMGGILIMCCVFLPWFAIVVPFVLLVSYICFSYYQASAREIKRIEGIQRSVVFATFDEVLQGLATIKFYDMEKVFMRKNAKLINKQNEAYYLSNGMQRWLVARLVVCSAAMNLIIETLCVSNVFNISAASSGLLISYLVSFSTQLVSTSRSMGQLEQFLSSAERVAEYSMELPQEAAYNSSTETTPAESWPERGEIVFKNLSMRYRPSLPYVLNNFSAHIKPGEKVGICGRTGAGKSTIMTALYRICEPEKGTIEIDGINTLQIGLYDLRSNLTIIPQEPVLFRGTIRQNLDPFNTTSDEKLYEALIKAGCITASELKDIGTSSHDLMFHLDSFVEDNGANYSLGQRQVLALCRALIKKTKILILDEATSNMDYETDARIQNIIKREFTDCTILSIAHRLKTIVNYDRILVMDKGRCVEFDTPWTLFNSKDSIFRSMCDKSHIVSSDFDSRE</sequence>
<keyword evidence="15" id="KW-1185">Reference proteome</keyword>
<dbReference type="CDD" id="cd03250">
    <property type="entry name" value="ABCC_MRP_domain1"/>
    <property type="match status" value="1"/>
</dbReference>
<accession>A0A1E4S5P4</accession>
<dbReference type="InterPro" id="IPR017871">
    <property type="entry name" value="ABC_transporter-like_CS"/>
</dbReference>
<dbReference type="InterPro" id="IPR027417">
    <property type="entry name" value="P-loop_NTPase"/>
</dbReference>
<dbReference type="SUPFAM" id="SSF52540">
    <property type="entry name" value="P-loop containing nucleoside triphosphate hydrolases"/>
    <property type="match status" value="2"/>
</dbReference>
<dbReference type="PROSITE" id="PS00211">
    <property type="entry name" value="ABC_TRANSPORTER_1"/>
    <property type="match status" value="2"/>
</dbReference>
<feature type="transmembrane region" description="Helical" evidence="11">
    <location>
        <begin position="890"/>
        <end position="916"/>
    </location>
</feature>
<dbReference type="GO" id="GO:0008559">
    <property type="term" value="F:ABC-type xenobiotic transporter activity"/>
    <property type="evidence" value="ECO:0007669"/>
    <property type="project" value="TreeGrafter"/>
</dbReference>
<evidence type="ECO:0000256" key="7">
    <source>
        <dbReference type="ARBA" id="ARBA00022840"/>
    </source>
</evidence>
<evidence type="ECO:0000256" key="11">
    <source>
        <dbReference type="SAM" id="Phobius"/>
    </source>
</evidence>
<feature type="transmembrane region" description="Helical" evidence="11">
    <location>
        <begin position="399"/>
        <end position="422"/>
    </location>
</feature>
<evidence type="ECO:0000256" key="4">
    <source>
        <dbReference type="ARBA" id="ARBA00022692"/>
    </source>
</evidence>
<dbReference type="SMART" id="SM00382">
    <property type="entry name" value="AAA"/>
    <property type="match status" value="2"/>
</dbReference>
<reference evidence="14 15" key="1">
    <citation type="journal article" date="2016" name="Proc. Natl. Acad. Sci. U.S.A.">
        <title>Comparative genomics of biotechnologically important yeasts.</title>
        <authorList>
            <person name="Riley R."/>
            <person name="Haridas S."/>
            <person name="Wolfe K.H."/>
            <person name="Lopes M.R."/>
            <person name="Hittinger C.T."/>
            <person name="Goeker M."/>
            <person name="Salamov A.A."/>
            <person name="Wisecaver J.H."/>
            <person name="Long T.M."/>
            <person name="Calvey C.H."/>
            <person name="Aerts A.L."/>
            <person name="Barry K.W."/>
            <person name="Choi C."/>
            <person name="Clum A."/>
            <person name="Coughlan A.Y."/>
            <person name="Deshpande S."/>
            <person name="Douglass A.P."/>
            <person name="Hanson S.J."/>
            <person name="Klenk H.-P."/>
            <person name="LaButti K.M."/>
            <person name="Lapidus A."/>
            <person name="Lindquist E.A."/>
            <person name="Lipzen A.M."/>
            <person name="Meier-Kolthoff J.P."/>
            <person name="Ohm R.A."/>
            <person name="Otillar R.P."/>
            <person name="Pangilinan J.L."/>
            <person name="Peng Y."/>
            <person name="Rokas A."/>
            <person name="Rosa C.A."/>
            <person name="Scheuner C."/>
            <person name="Sibirny A.A."/>
            <person name="Slot J.C."/>
            <person name="Stielow J.B."/>
            <person name="Sun H."/>
            <person name="Kurtzman C.P."/>
            <person name="Blackwell M."/>
            <person name="Grigoriev I.V."/>
            <person name="Jeffries T.W."/>
        </authorList>
    </citation>
    <scope>NUCLEOTIDE SEQUENCE [LARGE SCALE GENOMIC DNA]</scope>
    <source>
        <strain evidence="15">ATCC 18201 / CBS 1600 / BCRC 20928 / JCM 3617 / NBRC 0987 / NRRL Y-1542</strain>
    </source>
</reference>
<feature type="transmembrane region" description="Helical" evidence="11">
    <location>
        <begin position="852"/>
        <end position="878"/>
    </location>
</feature>
<proteinExistence type="inferred from homology"/>
<dbReference type="PROSITE" id="PS50929">
    <property type="entry name" value="ABC_TM1F"/>
    <property type="match status" value="2"/>
</dbReference>
<keyword evidence="5" id="KW-0677">Repeat</keyword>
<dbReference type="InterPro" id="IPR011527">
    <property type="entry name" value="ABC1_TM_dom"/>
</dbReference>
<evidence type="ECO:0000313" key="15">
    <source>
        <dbReference type="Proteomes" id="UP000094389"/>
    </source>
</evidence>
<dbReference type="Gene3D" id="3.40.50.300">
    <property type="entry name" value="P-loop containing nucleotide triphosphate hydrolases"/>
    <property type="match status" value="2"/>
</dbReference>
<comment type="subcellular location">
    <subcellularLocation>
        <location evidence="1">Membrane</location>
        <topology evidence="1">Multi-pass membrane protein</topology>
    </subcellularLocation>
</comment>
<dbReference type="GO" id="GO:0000329">
    <property type="term" value="C:fungal-type vacuole membrane"/>
    <property type="evidence" value="ECO:0007669"/>
    <property type="project" value="UniProtKB-ARBA"/>
</dbReference>
<dbReference type="FunFam" id="3.40.50.300:FF:001750">
    <property type="entry name" value="ATP-binding cassette transporter"/>
    <property type="match status" value="1"/>
</dbReference>
<dbReference type="FunFam" id="1.20.1560.10:FF:000013">
    <property type="entry name" value="ABC transporter C family member 2"/>
    <property type="match status" value="1"/>
</dbReference>
<dbReference type="InterPro" id="IPR003593">
    <property type="entry name" value="AAA+_ATPase"/>
</dbReference>
<dbReference type="RefSeq" id="XP_020071812.1">
    <property type="nucleotide sequence ID" value="XM_020214533.1"/>
</dbReference>
<organism evidence="14 15">
    <name type="scientific">Cyberlindnera jadinii (strain ATCC 18201 / CBS 1600 / BCRC 20928 / JCM 3617 / NBRC 0987 / NRRL Y-1542)</name>
    <name type="common">Torula yeast</name>
    <name type="synonym">Candida utilis</name>
    <dbReference type="NCBI Taxonomy" id="983966"/>
    <lineage>
        <taxon>Eukaryota</taxon>
        <taxon>Fungi</taxon>
        <taxon>Dikarya</taxon>
        <taxon>Ascomycota</taxon>
        <taxon>Saccharomycotina</taxon>
        <taxon>Saccharomycetes</taxon>
        <taxon>Phaffomycetales</taxon>
        <taxon>Phaffomycetaceae</taxon>
        <taxon>Cyberlindnera</taxon>
    </lineage>
</organism>
<evidence type="ECO:0000256" key="3">
    <source>
        <dbReference type="ARBA" id="ARBA00022448"/>
    </source>
</evidence>
<dbReference type="CDD" id="cd03244">
    <property type="entry name" value="ABCC_MRP_domain2"/>
    <property type="match status" value="1"/>
</dbReference>
<protein>
    <submittedName>
        <fullName evidence="14">p-loop containing nucleoside triphosphate hydrolase protein</fullName>
    </submittedName>
</protein>
<dbReference type="CDD" id="cd18597">
    <property type="entry name" value="ABC_6TM_YOR1_D1_like"/>
    <property type="match status" value="1"/>
</dbReference>
<evidence type="ECO:0000256" key="10">
    <source>
        <dbReference type="SAM" id="MobiDB-lite"/>
    </source>
</evidence>
<dbReference type="GO" id="GO:0005886">
    <property type="term" value="C:plasma membrane"/>
    <property type="evidence" value="ECO:0007669"/>
    <property type="project" value="TreeGrafter"/>
</dbReference>
<dbReference type="GO" id="GO:0005524">
    <property type="term" value="F:ATP binding"/>
    <property type="evidence" value="ECO:0007669"/>
    <property type="project" value="UniProtKB-KW"/>
</dbReference>
<keyword evidence="3" id="KW-0813">Transport</keyword>
<feature type="transmembrane region" description="Helical" evidence="11">
    <location>
        <begin position="287"/>
        <end position="309"/>
    </location>
</feature>
<feature type="domain" description="ABC transporter" evidence="12">
    <location>
        <begin position="527"/>
        <end position="756"/>
    </location>
</feature>
<evidence type="ECO:0000313" key="14">
    <source>
        <dbReference type="EMBL" id="ODV74773.1"/>
    </source>
</evidence>
<dbReference type="SUPFAM" id="SSF90123">
    <property type="entry name" value="ABC transporter transmembrane region"/>
    <property type="match status" value="2"/>
</dbReference>
<keyword evidence="8 11" id="KW-1133">Transmembrane helix</keyword>
<dbReference type="GeneID" id="30988929"/>
<evidence type="ECO:0000256" key="2">
    <source>
        <dbReference type="ARBA" id="ARBA00009726"/>
    </source>
</evidence>
<evidence type="ECO:0000256" key="8">
    <source>
        <dbReference type="ARBA" id="ARBA00022989"/>
    </source>
</evidence>
<evidence type="ECO:0000256" key="1">
    <source>
        <dbReference type="ARBA" id="ARBA00004141"/>
    </source>
</evidence>
<dbReference type="Gene3D" id="1.20.1560.10">
    <property type="entry name" value="ABC transporter type 1, transmembrane domain"/>
    <property type="match status" value="2"/>
</dbReference>
<keyword evidence="6" id="KW-0547">Nucleotide-binding</keyword>
<dbReference type="CDD" id="cd18606">
    <property type="entry name" value="ABC_6TM_YOR1_D2_like"/>
    <property type="match status" value="1"/>
</dbReference>
<gene>
    <name evidence="14" type="ORF">CYBJADRAFT_166552</name>
</gene>
<keyword evidence="7" id="KW-0067">ATP-binding</keyword>
<dbReference type="PROSITE" id="PS50893">
    <property type="entry name" value="ABC_TRANSPORTER_2"/>
    <property type="match status" value="2"/>
</dbReference>
<evidence type="ECO:0000259" key="12">
    <source>
        <dbReference type="PROSITE" id="PS50893"/>
    </source>
</evidence>
<dbReference type="Proteomes" id="UP000094389">
    <property type="component" value="Unassembled WGS sequence"/>
</dbReference>
<dbReference type="EMBL" id="KV453927">
    <property type="protein sequence ID" value="ODV74773.1"/>
    <property type="molecule type" value="Genomic_DNA"/>
</dbReference>
<dbReference type="FunFam" id="3.40.50.300:FF:000565">
    <property type="entry name" value="ABC bile acid transporter"/>
    <property type="match status" value="1"/>
</dbReference>
<keyword evidence="9 11" id="KW-0472">Membrane</keyword>